<protein>
    <recommendedName>
        <fullName evidence="5">Addiction module toxin RelE</fullName>
    </recommendedName>
</protein>
<dbReference type="Pfam" id="PF05016">
    <property type="entry name" value="ParE_toxin"/>
    <property type="match status" value="1"/>
</dbReference>
<keyword evidence="2" id="KW-1277">Toxin-antitoxin system</keyword>
<proteinExistence type="inferred from homology"/>
<dbReference type="SUPFAM" id="SSF143011">
    <property type="entry name" value="RelE-like"/>
    <property type="match status" value="1"/>
</dbReference>
<accession>A0A1G1VTG6</accession>
<reference evidence="3 4" key="1">
    <citation type="journal article" date="2016" name="Nat. Commun.">
        <title>Thousands of microbial genomes shed light on interconnected biogeochemical processes in an aquifer system.</title>
        <authorList>
            <person name="Anantharaman K."/>
            <person name="Brown C.T."/>
            <person name="Hug L.A."/>
            <person name="Sharon I."/>
            <person name="Castelle C.J."/>
            <person name="Probst A.J."/>
            <person name="Thomas B.C."/>
            <person name="Singh A."/>
            <person name="Wilkins M.J."/>
            <person name="Karaoz U."/>
            <person name="Brodie E.L."/>
            <person name="Williams K.H."/>
            <person name="Hubbard S.S."/>
            <person name="Banfield J.F."/>
        </authorList>
    </citation>
    <scope>NUCLEOTIDE SEQUENCE [LARGE SCALE GENOMIC DNA]</scope>
</reference>
<comment type="caution">
    <text evidence="3">The sequence shown here is derived from an EMBL/GenBank/DDBJ whole genome shotgun (WGS) entry which is preliminary data.</text>
</comment>
<dbReference type="InterPro" id="IPR035093">
    <property type="entry name" value="RelE/ParE_toxin_dom_sf"/>
</dbReference>
<evidence type="ECO:0000256" key="2">
    <source>
        <dbReference type="ARBA" id="ARBA00022649"/>
    </source>
</evidence>
<sequence>MSRYKIYLTTRAEKDFKKLSPQVKERIKTETLRSETSRYPQQFKSLVGNDISQYRLRIGDYRVLYDVYGDDKVVLILRIGHRKDIYR</sequence>
<name>A0A1G1VTG6_9BACT</name>
<dbReference type="PANTHER" id="PTHR35601">
    <property type="entry name" value="TOXIN RELE"/>
    <property type="match status" value="1"/>
</dbReference>
<dbReference type="Gene3D" id="3.30.2310.20">
    <property type="entry name" value="RelE-like"/>
    <property type="match status" value="1"/>
</dbReference>
<organism evidence="3 4">
    <name type="scientific">Candidatus Chisholmbacteria bacterium RIFCSPHIGHO2_01_FULL_52_32</name>
    <dbReference type="NCBI Taxonomy" id="1797591"/>
    <lineage>
        <taxon>Bacteria</taxon>
        <taxon>Candidatus Chisholmiibacteriota</taxon>
    </lineage>
</organism>
<evidence type="ECO:0000313" key="4">
    <source>
        <dbReference type="Proteomes" id="UP000179233"/>
    </source>
</evidence>
<dbReference type="InterPro" id="IPR007712">
    <property type="entry name" value="RelE/ParE_toxin"/>
</dbReference>
<evidence type="ECO:0000256" key="1">
    <source>
        <dbReference type="ARBA" id="ARBA00006226"/>
    </source>
</evidence>
<gene>
    <name evidence="3" type="ORF">A2786_04435</name>
</gene>
<dbReference type="EMBL" id="MHCJ01000003">
    <property type="protein sequence ID" value="OGY18713.1"/>
    <property type="molecule type" value="Genomic_DNA"/>
</dbReference>
<dbReference type="NCBIfam" id="TIGR02385">
    <property type="entry name" value="RelE_StbE"/>
    <property type="match status" value="1"/>
</dbReference>
<evidence type="ECO:0000313" key="3">
    <source>
        <dbReference type="EMBL" id="OGY18713.1"/>
    </source>
</evidence>
<comment type="similarity">
    <text evidence="1">Belongs to the RelE toxin family.</text>
</comment>
<dbReference type="Proteomes" id="UP000179233">
    <property type="component" value="Unassembled WGS sequence"/>
</dbReference>
<evidence type="ECO:0008006" key="5">
    <source>
        <dbReference type="Google" id="ProtNLM"/>
    </source>
</evidence>
<dbReference type="PANTHER" id="PTHR35601:SF1">
    <property type="entry name" value="TOXIN RELE"/>
    <property type="match status" value="1"/>
</dbReference>
<dbReference type="AlphaFoldDB" id="A0A1G1VTG6"/>